<evidence type="ECO:0000256" key="1">
    <source>
        <dbReference type="ARBA" id="ARBA00006259"/>
    </source>
</evidence>
<dbReference type="Proteomes" id="UP000027265">
    <property type="component" value="Unassembled WGS sequence"/>
</dbReference>
<organism evidence="9 10">
    <name type="scientific">Jaapia argillacea MUCL 33604</name>
    <dbReference type="NCBI Taxonomy" id="933084"/>
    <lineage>
        <taxon>Eukaryota</taxon>
        <taxon>Fungi</taxon>
        <taxon>Dikarya</taxon>
        <taxon>Basidiomycota</taxon>
        <taxon>Agaricomycotina</taxon>
        <taxon>Agaricomycetes</taxon>
        <taxon>Agaricomycetidae</taxon>
        <taxon>Jaapiales</taxon>
        <taxon>Jaapiaceae</taxon>
        <taxon>Jaapia</taxon>
    </lineage>
</organism>
<evidence type="ECO:0000256" key="7">
    <source>
        <dbReference type="SAM" id="MobiDB-lite"/>
    </source>
</evidence>
<dbReference type="GO" id="GO:1990316">
    <property type="term" value="C:Atg1/ULK1 kinase complex"/>
    <property type="evidence" value="ECO:0007669"/>
    <property type="project" value="TreeGrafter"/>
</dbReference>
<keyword evidence="4 6" id="KW-0072">Autophagy</keyword>
<gene>
    <name evidence="9" type="ORF">JAAARDRAFT_127658</name>
</gene>
<evidence type="ECO:0000256" key="5">
    <source>
        <dbReference type="ARBA" id="ARBA00023136"/>
    </source>
</evidence>
<dbReference type="GO" id="GO:0000422">
    <property type="term" value="P:autophagy of mitochondrion"/>
    <property type="evidence" value="ECO:0007669"/>
    <property type="project" value="TreeGrafter"/>
</dbReference>
<comment type="similarity">
    <text evidence="1 6">Belongs to the ATG17 family.</text>
</comment>
<comment type="function">
    <text evidence="6">Autophagy-specific protein that functions in response to autophagy-inducing signals as a scaffold to recruit other ATG proteins to organize preautophagosomal structure (PAS) formation. Modulates the timing and magnitude of the autophagy response, such as the size of the sequestering vesicles. Plays particularly a role in pexophagy and nucleophagy.</text>
</comment>
<feature type="region of interest" description="Disordered" evidence="7">
    <location>
        <begin position="121"/>
        <end position="166"/>
    </location>
</feature>
<dbReference type="InterPro" id="IPR007240">
    <property type="entry name" value="Atg17"/>
</dbReference>
<reference evidence="10" key="1">
    <citation type="journal article" date="2014" name="Proc. Natl. Acad. Sci. U.S.A.">
        <title>Extensive sampling of basidiomycete genomes demonstrates inadequacy of the white-rot/brown-rot paradigm for wood decay fungi.</title>
        <authorList>
            <person name="Riley R."/>
            <person name="Salamov A.A."/>
            <person name="Brown D.W."/>
            <person name="Nagy L.G."/>
            <person name="Floudas D."/>
            <person name="Held B.W."/>
            <person name="Levasseur A."/>
            <person name="Lombard V."/>
            <person name="Morin E."/>
            <person name="Otillar R."/>
            <person name="Lindquist E.A."/>
            <person name="Sun H."/>
            <person name="LaButti K.M."/>
            <person name="Schmutz J."/>
            <person name="Jabbour D."/>
            <person name="Luo H."/>
            <person name="Baker S.E."/>
            <person name="Pisabarro A.G."/>
            <person name="Walton J.D."/>
            <person name="Blanchette R.A."/>
            <person name="Henrissat B."/>
            <person name="Martin F."/>
            <person name="Cullen D."/>
            <person name="Hibbett D.S."/>
            <person name="Grigoriev I.V."/>
        </authorList>
    </citation>
    <scope>NUCLEOTIDE SEQUENCE [LARGE SCALE GENOMIC DNA]</scope>
    <source>
        <strain evidence="10">MUCL 33604</strain>
    </source>
</reference>
<feature type="compositionally biased region" description="Low complexity" evidence="7">
    <location>
        <begin position="123"/>
        <end position="134"/>
    </location>
</feature>
<sequence length="524" mass="58939">MSTPASPRPDLLSLTVQSKKALAHGQHLCSLASSLSTHSAQCALDVLALRAKVSSMSDAVLGQLKLAASVAKSIEFKRGQLEIQVKEWDVERTKHIEELDDILDSLGSRIIPPDFHLDPTDLSPFGSQHSSPSSSGGGEQAGYSPTITIRGDISSHSRKKRDELREDRSKWKTLRDFVDERAIEDTLEGLENDRMELEDVMDSTADYAHTITTHISTIISSLPPSSSIPSSSLPLSPTSPPSSQAQTSRPEAQEQIQQILESQHASSTTMARHLESLAAHFEQMSNALRESEEGEVFGEEDFLEMNRDTEELPAIISELEEDYASIEGLYERLTKAKTIVQEQVNGHRQTLDDLDELGEIMGAMLHRQQLVESETQTRLPPLQIHLLTLSSLHSHFSSYLQAYNRLLIEVERRRRYRDVVGRIVEGMKGQLDEMFEEESQTRTRFNEDHDTHLPPDLCLYLTVPPTRWDIVPAEGEEVEVVPEVEYDLLVEVNFFILGMRDVLVVVVPNNWLWLHPNTRGRDGR</sequence>
<dbReference type="GO" id="GO:0060090">
    <property type="term" value="F:molecular adaptor activity"/>
    <property type="evidence" value="ECO:0007669"/>
    <property type="project" value="TreeGrafter"/>
</dbReference>
<dbReference type="Pfam" id="PF04108">
    <property type="entry name" value="ATG17_like"/>
    <property type="match status" value="1"/>
</dbReference>
<dbReference type="HOGENOM" id="CLU_024595_0_0_1"/>
<dbReference type="InterPro" id="IPR045326">
    <property type="entry name" value="ATG17-like_dom"/>
</dbReference>
<dbReference type="OrthoDB" id="1937984at2759"/>
<evidence type="ECO:0000256" key="6">
    <source>
        <dbReference type="RuleBase" id="RU368080"/>
    </source>
</evidence>
<feature type="compositionally biased region" description="Polar residues" evidence="7">
    <location>
        <begin position="244"/>
        <end position="253"/>
    </location>
</feature>
<dbReference type="EMBL" id="KL197716">
    <property type="protein sequence ID" value="KDQ59057.1"/>
    <property type="molecule type" value="Genomic_DNA"/>
</dbReference>
<evidence type="ECO:0000256" key="3">
    <source>
        <dbReference type="ARBA" id="ARBA00022490"/>
    </source>
</evidence>
<protein>
    <recommendedName>
        <fullName evidence="2 6">Autophagy-related protein 17</fullName>
    </recommendedName>
</protein>
<keyword evidence="3 6" id="KW-0963">Cytoplasm</keyword>
<feature type="region of interest" description="Disordered" evidence="7">
    <location>
        <begin position="221"/>
        <end position="253"/>
    </location>
</feature>
<dbReference type="STRING" id="933084.A0A067Q6F4"/>
<proteinExistence type="inferred from homology"/>
<dbReference type="GO" id="GO:0034045">
    <property type="term" value="C:phagophore assembly site membrane"/>
    <property type="evidence" value="ECO:0007669"/>
    <property type="project" value="UniProtKB-SubCell"/>
</dbReference>
<dbReference type="AlphaFoldDB" id="A0A067Q6F4"/>
<evidence type="ECO:0000256" key="4">
    <source>
        <dbReference type="ARBA" id="ARBA00023006"/>
    </source>
</evidence>
<evidence type="ECO:0000313" key="10">
    <source>
        <dbReference type="Proteomes" id="UP000027265"/>
    </source>
</evidence>
<keyword evidence="10" id="KW-1185">Reference proteome</keyword>
<feature type="compositionally biased region" description="Low complexity" evidence="7">
    <location>
        <begin position="221"/>
        <end position="236"/>
    </location>
</feature>
<dbReference type="GO" id="GO:0000045">
    <property type="term" value="P:autophagosome assembly"/>
    <property type="evidence" value="ECO:0007669"/>
    <property type="project" value="TreeGrafter"/>
</dbReference>
<dbReference type="PANTHER" id="PTHR28005">
    <property type="entry name" value="AUTOPHAGY-RELATED PROTEIN 17"/>
    <property type="match status" value="1"/>
</dbReference>
<evidence type="ECO:0000313" key="9">
    <source>
        <dbReference type="EMBL" id="KDQ59057.1"/>
    </source>
</evidence>
<evidence type="ECO:0000256" key="2">
    <source>
        <dbReference type="ARBA" id="ARBA00013806"/>
    </source>
</evidence>
<dbReference type="InParanoid" id="A0A067Q6F4"/>
<dbReference type="GO" id="GO:0034727">
    <property type="term" value="P:piecemeal microautophagy of the nucleus"/>
    <property type="evidence" value="ECO:0007669"/>
    <property type="project" value="TreeGrafter"/>
</dbReference>
<keyword evidence="5" id="KW-0472">Membrane</keyword>
<accession>A0A067Q6F4</accession>
<dbReference type="PANTHER" id="PTHR28005:SF1">
    <property type="entry name" value="AUTOPHAGY-RELATED PROTEIN 17"/>
    <property type="match status" value="1"/>
</dbReference>
<name>A0A067Q6F4_9AGAM</name>
<feature type="domain" description="Autophagy protein ATG17-like" evidence="8">
    <location>
        <begin position="22"/>
        <end position="451"/>
    </location>
</feature>
<comment type="subcellular location">
    <subcellularLocation>
        <location evidence="6">Cytoplasm</location>
    </subcellularLocation>
    <subcellularLocation>
        <location evidence="6">Preautophagosomal structure membrane</location>
        <topology evidence="6">Peripheral membrane protein</topology>
    </subcellularLocation>
</comment>
<evidence type="ECO:0000259" key="8">
    <source>
        <dbReference type="Pfam" id="PF04108"/>
    </source>
</evidence>
<dbReference type="GO" id="GO:0030295">
    <property type="term" value="F:protein kinase activator activity"/>
    <property type="evidence" value="ECO:0007669"/>
    <property type="project" value="TreeGrafter"/>
</dbReference>